<protein>
    <submittedName>
        <fullName evidence="4">DUF3367 domain-containing protein</fullName>
    </submittedName>
</protein>
<feature type="transmembrane region" description="Helical" evidence="2">
    <location>
        <begin position="234"/>
        <end position="255"/>
    </location>
</feature>
<dbReference type="KEGG" id="nmes:H9L09_00580"/>
<feature type="compositionally biased region" description="Gly residues" evidence="1">
    <location>
        <begin position="1137"/>
        <end position="1153"/>
    </location>
</feature>
<gene>
    <name evidence="4" type="ORF">H9L09_00580</name>
</gene>
<feature type="transmembrane region" description="Helical" evidence="2">
    <location>
        <begin position="417"/>
        <end position="439"/>
    </location>
</feature>
<feature type="region of interest" description="Disordered" evidence="1">
    <location>
        <begin position="1254"/>
        <end position="1331"/>
    </location>
</feature>
<keyword evidence="2" id="KW-1133">Transmembrane helix</keyword>
<dbReference type="InterPro" id="IPR021798">
    <property type="entry name" value="AftD_N"/>
</dbReference>
<keyword evidence="5" id="KW-1185">Reference proteome</keyword>
<feature type="transmembrane region" description="Helical" evidence="2">
    <location>
        <begin position="88"/>
        <end position="109"/>
    </location>
</feature>
<sequence length="1331" mass="140053">MRDDRGRDPGVVRESSPNRSRGSRTGLLVQAAVVVAVVALNLLQQPGLLTFDTKLDLQVDPLAFMQRSLTLWNPQAAVGELQNQASGYLFPLGPVFLLGTALPVPMWVWQRLWTAAVMLLAYDGARRLSGRWVGGGALAATVAGLAYALAPRVLTTVGGLSGEALPAAVLPWTVLPLVRYLGGSMRRRTALVASAATIPFMGGQNATEVIATLVLPLLVLLMALQPWRRRLTDLAAWGTLVLLASLWWLVPLLLLGRYSPPFLDYIESSRNTTSSIGWLAALRGTDHWVAFLSGGATSGWQAGWELVSSPALVVITWAVAVAGLLGLSLLPWPQRKVLLTGVSLGLLVLTLGSGGWDASPLRDTWLSLLDGPLAPFRNIHKLDPLVRLPLSLGVGAATAALLRAGSAAAATGRLRAAGVRAAAVLVTLAVVASAAPAYAGHLRPTGGFDDLPRSWRAVAGYLDDQPGPTRVLVLPASGFAIQTWGRTIDTPLQVLTPTPWVMRDQTPLVPAATTRLLDSLEQLVTSGRPADGFAELLVRLGITHVVLRHDLDGRETDAPPASEVHDAVVNAPGITLARSFGGGAEPLLEVFRPFAPAAEPRARLLPYDERATLAGGSAAVAALGAAGLLPPGRLLVPEVQARPTTFVTDVERRVERNFGRVHAAVSDVMTPGEPFRVTRAAHDYAGPGPLTVARYSGVSEVRASSSAGYADTAGPVRPEEAPWAALDGSALTSWTSSPLTSAQGQWIELRLPRPEVLGPVTLEFDVTHGVPVRAVRIDTDQGSTGTSVGSDGLVRGLPLPPVPIRRLRVTVTAAPEGNHQVRLARLVVGGLDPQRSLVVPGVVGRDTTVLLTSDPGRRVCRITADRRLLCDADPGAVSTEQTGFRRLLRVRDPGPRLLTGGAVATNGPGLAALFEPLSSRQVTVRATSFFAGDPAVVPQNAFDGDPGSLWLAAPGDQAPVLDLRWREPRVISRIRPSLLPGSPGRLPSILRVTSDQGSQTVRVGGGNLAAMRPVRTRHLRIALRQNRTARGDAPFAVSELGIVGLGGLTYRAPATAPTGSVCGLGPTVTSGGRTTPTRLVGRIGDILRGDELRVEPCGGGPLLPAGRAVPVVVQNPSGFGVTHLELRPVVAPALSGTGTGTGTGAAPGAQGGGDRLDVQRWSATSRSVRVRTAGPAVLVVPQSENPGWTATLGGRRLPRVSPDGWMQGWLLPARSRGTVVLEYAPSRCSAARWSPGSSSLRCWCCWRSGCCSGRTAAPTDRRRSRTAGPARARRGTRLGRSRWHGGSRSPWARSRSPWCPGRSRPAPSSAARFSSAPSAPRSGGSAWCSPG</sequence>
<evidence type="ECO:0000313" key="5">
    <source>
        <dbReference type="Proteomes" id="UP000515947"/>
    </source>
</evidence>
<accession>A0A7G9RBR4</accession>
<keyword evidence="2" id="KW-0472">Membrane</keyword>
<feature type="transmembrane region" description="Helical" evidence="2">
    <location>
        <begin position="337"/>
        <end position="356"/>
    </location>
</feature>
<name>A0A7G9RBR4_9ACTN</name>
<dbReference type="RefSeq" id="WP_187578881.1">
    <property type="nucleotide sequence ID" value="NZ_CP060713.1"/>
</dbReference>
<feature type="domain" description="Alpha-(1-&gt;3)-arabinofuranosyltransferase N-terminal GT-C" evidence="3">
    <location>
        <begin position="37"/>
        <end position="681"/>
    </location>
</feature>
<dbReference type="Pfam" id="PF11847">
    <property type="entry name" value="GT-C_AftD"/>
    <property type="match status" value="1"/>
</dbReference>
<feature type="transmembrane region" description="Helical" evidence="2">
    <location>
        <begin position="130"/>
        <end position="150"/>
    </location>
</feature>
<feature type="region of interest" description="Disordered" evidence="1">
    <location>
        <begin position="1135"/>
        <end position="1155"/>
    </location>
</feature>
<feature type="transmembrane region" description="Helical" evidence="2">
    <location>
        <begin position="385"/>
        <end position="405"/>
    </location>
</feature>
<evidence type="ECO:0000256" key="1">
    <source>
        <dbReference type="SAM" id="MobiDB-lite"/>
    </source>
</evidence>
<keyword evidence="2" id="KW-0812">Transmembrane</keyword>
<dbReference type="InterPro" id="IPR008979">
    <property type="entry name" value="Galactose-bd-like_sf"/>
</dbReference>
<evidence type="ECO:0000313" key="4">
    <source>
        <dbReference type="EMBL" id="QNN53039.1"/>
    </source>
</evidence>
<organism evidence="4 5">
    <name type="scientific">Nocardioides mesophilus</name>
    <dbReference type="NCBI Taxonomy" id="433659"/>
    <lineage>
        <taxon>Bacteria</taxon>
        <taxon>Bacillati</taxon>
        <taxon>Actinomycetota</taxon>
        <taxon>Actinomycetes</taxon>
        <taxon>Propionibacteriales</taxon>
        <taxon>Nocardioidaceae</taxon>
        <taxon>Nocardioides</taxon>
    </lineage>
</organism>
<feature type="compositionally biased region" description="Basic and acidic residues" evidence="1">
    <location>
        <begin position="1"/>
        <end position="11"/>
    </location>
</feature>
<feature type="compositionally biased region" description="Low complexity" evidence="1">
    <location>
        <begin position="1287"/>
        <end position="1331"/>
    </location>
</feature>
<feature type="transmembrane region" description="Helical" evidence="2">
    <location>
        <begin position="25"/>
        <end position="43"/>
    </location>
</feature>
<feature type="transmembrane region" description="Helical" evidence="2">
    <location>
        <begin position="311"/>
        <end position="330"/>
    </location>
</feature>
<proteinExistence type="predicted"/>
<evidence type="ECO:0000259" key="3">
    <source>
        <dbReference type="Pfam" id="PF11847"/>
    </source>
</evidence>
<evidence type="ECO:0000256" key="2">
    <source>
        <dbReference type="SAM" id="Phobius"/>
    </source>
</evidence>
<dbReference type="Proteomes" id="UP000515947">
    <property type="component" value="Chromosome"/>
</dbReference>
<dbReference type="Gene3D" id="2.60.120.260">
    <property type="entry name" value="Galactose-binding domain-like"/>
    <property type="match status" value="1"/>
</dbReference>
<feature type="transmembrane region" description="Helical" evidence="2">
    <location>
        <begin position="209"/>
        <end position="227"/>
    </location>
</feature>
<feature type="region of interest" description="Disordered" evidence="1">
    <location>
        <begin position="1"/>
        <end position="23"/>
    </location>
</feature>
<reference evidence="4 5" key="1">
    <citation type="submission" date="2020-08" db="EMBL/GenBank/DDBJ databases">
        <title>Genome sequence of Nocardioides mesophilus KACC 16243T.</title>
        <authorList>
            <person name="Hyun D.-W."/>
            <person name="Bae J.-W."/>
        </authorList>
    </citation>
    <scope>NUCLEOTIDE SEQUENCE [LARGE SCALE GENOMIC DNA]</scope>
    <source>
        <strain evidence="4 5">KACC 16243</strain>
    </source>
</reference>
<dbReference type="EMBL" id="CP060713">
    <property type="protein sequence ID" value="QNN53039.1"/>
    <property type="molecule type" value="Genomic_DNA"/>
</dbReference>
<feature type="compositionally biased region" description="Basic residues" evidence="1">
    <location>
        <begin position="1271"/>
        <end position="1285"/>
    </location>
</feature>
<dbReference type="SUPFAM" id="SSF49785">
    <property type="entry name" value="Galactose-binding domain-like"/>
    <property type="match status" value="2"/>
</dbReference>
<dbReference type="GO" id="GO:0016740">
    <property type="term" value="F:transferase activity"/>
    <property type="evidence" value="ECO:0007669"/>
    <property type="project" value="InterPro"/>
</dbReference>